<evidence type="ECO:0000256" key="1">
    <source>
        <dbReference type="ARBA" id="ARBA00023604"/>
    </source>
</evidence>
<name>A0A8H5PT25_GIBSU</name>
<gene>
    <name evidence="2" type="ORF">FSUBG_8082</name>
</gene>
<dbReference type="OrthoDB" id="412788at2759"/>
<evidence type="ECO:0000313" key="3">
    <source>
        <dbReference type="Proteomes" id="UP000547976"/>
    </source>
</evidence>
<dbReference type="InterPro" id="IPR044053">
    <property type="entry name" value="AsaB-like"/>
</dbReference>
<dbReference type="PANTHER" id="PTHR34598:SF3">
    <property type="entry name" value="OXIDOREDUCTASE AN1597"/>
    <property type="match status" value="1"/>
</dbReference>
<evidence type="ECO:0008006" key="4">
    <source>
        <dbReference type="Google" id="ProtNLM"/>
    </source>
</evidence>
<proteinExistence type="inferred from homology"/>
<dbReference type="GO" id="GO:0016491">
    <property type="term" value="F:oxidoreductase activity"/>
    <property type="evidence" value="ECO:0007669"/>
    <property type="project" value="InterPro"/>
</dbReference>
<dbReference type="NCBIfam" id="NF041278">
    <property type="entry name" value="CmcJ_NvfI_EfuI"/>
    <property type="match status" value="1"/>
</dbReference>
<dbReference type="GeneID" id="59321172"/>
<comment type="caution">
    <text evidence="2">The sequence shown here is derived from an EMBL/GenBank/DDBJ whole genome shotgun (WGS) entry which is preliminary data.</text>
</comment>
<dbReference type="Proteomes" id="UP000547976">
    <property type="component" value="Unassembled WGS sequence"/>
</dbReference>
<dbReference type="EMBL" id="JAAOAV010000107">
    <property type="protein sequence ID" value="KAF5601716.1"/>
    <property type="molecule type" value="Genomic_DNA"/>
</dbReference>
<dbReference type="PANTHER" id="PTHR34598">
    <property type="entry name" value="BLL6449 PROTEIN"/>
    <property type="match status" value="1"/>
</dbReference>
<protein>
    <recommendedName>
        <fullName evidence="4">Methyltransferase</fullName>
    </recommendedName>
</protein>
<dbReference type="RefSeq" id="XP_036536485.1">
    <property type="nucleotide sequence ID" value="XM_036686454.1"/>
</dbReference>
<organism evidence="2 3">
    <name type="scientific">Gibberella subglutinans</name>
    <name type="common">Fusarium subglutinans</name>
    <dbReference type="NCBI Taxonomy" id="42677"/>
    <lineage>
        <taxon>Eukaryota</taxon>
        <taxon>Fungi</taxon>
        <taxon>Dikarya</taxon>
        <taxon>Ascomycota</taxon>
        <taxon>Pezizomycotina</taxon>
        <taxon>Sordariomycetes</taxon>
        <taxon>Hypocreomycetidae</taxon>
        <taxon>Hypocreales</taxon>
        <taxon>Nectriaceae</taxon>
        <taxon>Fusarium</taxon>
        <taxon>Fusarium fujikuroi species complex</taxon>
    </lineage>
</organism>
<keyword evidence="3" id="KW-1185">Reference proteome</keyword>
<reference evidence="2 3" key="1">
    <citation type="submission" date="2020-05" db="EMBL/GenBank/DDBJ databases">
        <title>Identification and distribution of gene clusters putatively required for synthesis of sphingolipid metabolism inhibitors in phylogenetically diverse species of the filamentous fungus Fusarium.</title>
        <authorList>
            <person name="Kim H.-S."/>
            <person name="Busman M."/>
            <person name="Brown D.W."/>
            <person name="Divon H."/>
            <person name="Uhlig S."/>
            <person name="Proctor R.H."/>
        </authorList>
    </citation>
    <scope>NUCLEOTIDE SEQUENCE [LARGE SCALE GENOMIC DNA]</scope>
    <source>
        <strain evidence="2 3">NRRL 66333</strain>
    </source>
</reference>
<accession>A0A8H5PT25</accession>
<comment type="similarity">
    <text evidence="1">Belongs to the asaB hydroxylase/desaturase family.</text>
</comment>
<sequence>MAGDRSIVVAEIEYLKPDPLYDEQQPYSIASRPPLGIKRTNIMQVPVKTSIHNSRGKKAQFSLNVNGFEWVDHPLNFDVNQDAQVNDYMNEMGTFLRQHLNAEKVIVYDYVIRHQREKNQPRPEGVSRKVKKQILGAHIDISRESAISRIKLKCEDQAEELLEKHWQIVNIWRPLNGPVKSMPLAVCDSRYLHEDDIVASDIVLPHLQIQAYEIWYNPNQAWYFLDQQESTEVLLMLSADSITSIRCAHSAFEDPKTKTDDPKRQSIELRCMVFY</sequence>
<dbReference type="AlphaFoldDB" id="A0A8H5PT25"/>
<evidence type="ECO:0000313" key="2">
    <source>
        <dbReference type="EMBL" id="KAF5601716.1"/>
    </source>
</evidence>